<dbReference type="InterPro" id="IPR058627">
    <property type="entry name" value="MdtA-like_C"/>
</dbReference>
<evidence type="ECO:0000313" key="5">
    <source>
        <dbReference type="EMBL" id="MFC3123684.1"/>
    </source>
</evidence>
<name>A0ABV7FWF7_9PROT</name>
<dbReference type="InterPro" id="IPR058792">
    <property type="entry name" value="Beta-barrel_RND_2"/>
</dbReference>
<evidence type="ECO:0000313" key="6">
    <source>
        <dbReference type="Proteomes" id="UP001595593"/>
    </source>
</evidence>
<dbReference type="PRINTS" id="PR01490">
    <property type="entry name" value="RTXTOXIND"/>
</dbReference>
<dbReference type="PANTHER" id="PTHR30469">
    <property type="entry name" value="MULTIDRUG RESISTANCE PROTEIN MDTA"/>
    <property type="match status" value="1"/>
</dbReference>
<feature type="domain" description="Multidrug resistance protein MdtA-like C-terminal permuted SH3" evidence="3">
    <location>
        <begin position="313"/>
        <end position="372"/>
    </location>
</feature>
<dbReference type="InterPro" id="IPR058647">
    <property type="entry name" value="BSH_CzcB-like"/>
</dbReference>
<dbReference type="Gene3D" id="2.40.30.170">
    <property type="match status" value="1"/>
</dbReference>
<dbReference type="InterPro" id="IPR006143">
    <property type="entry name" value="RND_pump_MFP"/>
</dbReference>
<dbReference type="Pfam" id="PF25973">
    <property type="entry name" value="BSH_CzcB"/>
    <property type="match status" value="1"/>
</dbReference>
<dbReference type="Proteomes" id="UP001595593">
    <property type="component" value="Unassembled WGS sequence"/>
</dbReference>
<dbReference type="Gene3D" id="1.10.287.470">
    <property type="entry name" value="Helix hairpin bin"/>
    <property type="match status" value="1"/>
</dbReference>
<sequence>MPDQHAEIRPAPPELLPPRRRRWPWALAAALVLAGTGVVLLRPLPPLAPSPSAENGIAAPPPALTVALVPVRPRDLSRVIIGDGSVVAWQELVIGAEAAGLRVAAVPVEEGDRVRQGQLLVALEDKLPAAQSAQADAALAEAEAALDIARLDLRRSVELSRSGNVAREVLEQRQSLVRQGEARLLAARARQGEAAARLAQTRILAPHDGIVSRRSVLPGAVVQPGQELVRLIRDGRLELDARVPELDLAFLAPGQAVRVLHGEQSIMAQIRALSPVVSGDTRLGIAHVALPDQSGLRPGMFARAEFQSGREPVLSVPQEAVVYRNGEATAFVLPDGADAVEQRIVATGTRRDGVVAVTRGLAEGERVVVAGAGFLADGDRVRVAPPR</sequence>
<dbReference type="Gene3D" id="2.40.420.20">
    <property type="match status" value="1"/>
</dbReference>
<feature type="domain" description="CzcB-like barrel-sandwich hybrid" evidence="4">
    <location>
        <begin position="97"/>
        <end position="230"/>
    </location>
</feature>
<gene>
    <name evidence="5" type="ORF">ACFOD4_01315</name>
</gene>
<dbReference type="Pfam" id="PF25967">
    <property type="entry name" value="RND-MFP_C"/>
    <property type="match status" value="1"/>
</dbReference>
<evidence type="ECO:0000256" key="1">
    <source>
        <dbReference type="ARBA" id="ARBA00009477"/>
    </source>
</evidence>
<dbReference type="Pfam" id="PF25954">
    <property type="entry name" value="Beta-barrel_RND_2"/>
    <property type="match status" value="1"/>
</dbReference>
<feature type="domain" description="CusB-like beta-barrel" evidence="2">
    <location>
        <begin position="239"/>
        <end position="308"/>
    </location>
</feature>
<dbReference type="Gene3D" id="2.40.50.100">
    <property type="match status" value="1"/>
</dbReference>
<comment type="caution">
    <text evidence="5">The sequence shown here is derived from an EMBL/GenBank/DDBJ whole genome shotgun (WGS) entry which is preliminary data.</text>
</comment>
<keyword evidence="6" id="KW-1185">Reference proteome</keyword>
<evidence type="ECO:0000259" key="2">
    <source>
        <dbReference type="Pfam" id="PF25954"/>
    </source>
</evidence>
<dbReference type="PANTHER" id="PTHR30469:SF15">
    <property type="entry name" value="HLYD FAMILY OF SECRETION PROTEINS"/>
    <property type="match status" value="1"/>
</dbReference>
<protein>
    <submittedName>
        <fullName evidence="5">Efflux RND transporter periplasmic adaptor subunit</fullName>
    </submittedName>
</protein>
<evidence type="ECO:0000259" key="4">
    <source>
        <dbReference type="Pfam" id="PF25973"/>
    </source>
</evidence>
<reference evidence="6" key="1">
    <citation type="journal article" date="2019" name="Int. J. Syst. Evol. Microbiol.">
        <title>The Global Catalogue of Microorganisms (GCM) 10K type strain sequencing project: providing services to taxonomists for standard genome sequencing and annotation.</title>
        <authorList>
            <consortium name="The Broad Institute Genomics Platform"/>
            <consortium name="The Broad Institute Genome Sequencing Center for Infectious Disease"/>
            <person name="Wu L."/>
            <person name="Ma J."/>
        </authorList>
    </citation>
    <scope>NUCLEOTIDE SEQUENCE [LARGE SCALE GENOMIC DNA]</scope>
    <source>
        <strain evidence="6">KCTC 52094</strain>
    </source>
</reference>
<dbReference type="EMBL" id="JBHRTN010000003">
    <property type="protein sequence ID" value="MFC3123684.1"/>
    <property type="molecule type" value="Genomic_DNA"/>
</dbReference>
<comment type="similarity">
    <text evidence="1">Belongs to the membrane fusion protein (MFP) (TC 8.A.1) family.</text>
</comment>
<organism evidence="5 6">
    <name type="scientific">Teichococcus globiformis</name>
    <dbReference type="NCBI Taxonomy" id="2307229"/>
    <lineage>
        <taxon>Bacteria</taxon>
        <taxon>Pseudomonadati</taxon>
        <taxon>Pseudomonadota</taxon>
        <taxon>Alphaproteobacteria</taxon>
        <taxon>Acetobacterales</taxon>
        <taxon>Roseomonadaceae</taxon>
        <taxon>Roseomonas</taxon>
    </lineage>
</organism>
<evidence type="ECO:0000259" key="3">
    <source>
        <dbReference type="Pfam" id="PF25967"/>
    </source>
</evidence>
<accession>A0ABV7FWF7</accession>
<dbReference type="RefSeq" id="WP_379592804.1">
    <property type="nucleotide sequence ID" value="NZ_JBHRTN010000003.1"/>
</dbReference>
<dbReference type="SUPFAM" id="SSF111369">
    <property type="entry name" value="HlyD-like secretion proteins"/>
    <property type="match status" value="1"/>
</dbReference>
<proteinExistence type="inferred from homology"/>
<dbReference type="NCBIfam" id="TIGR01730">
    <property type="entry name" value="RND_mfp"/>
    <property type="match status" value="1"/>
</dbReference>